<dbReference type="GO" id="GO:0046872">
    <property type="term" value="F:metal ion binding"/>
    <property type="evidence" value="ECO:0007669"/>
    <property type="project" value="UniProtKB-KW"/>
</dbReference>
<feature type="transmembrane region" description="Helical" evidence="11">
    <location>
        <begin position="122"/>
        <end position="142"/>
    </location>
</feature>
<evidence type="ECO:0000256" key="11">
    <source>
        <dbReference type="SAM" id="Phobius"/>
    </source>
</evidence>
<evidence type="ECO:0000256" key="2">
    <source>
        <dbReference type="ARBA" id="ARBA00004141"/>
    </source>
</evidence>
<protein>
    <submittedName>
        <fullName evidence="13">CY561 protein</fullName>
    </submittedName>
</protein>
<name>A0A836EA72_9HYME</name>
<feature type="transmembrane region" description="Helical" evidence="11">
    <location>
        <begin position="162"/>
        <end position="184"/>
    </location>
</feature>
<dbReference type="EMBL" id="JAANHZ010000599">
    <property type="protein sequence ID" value="KAG5309306.1"/>
    <property type="molecule type" value="Genomic_DNA"/>
</dbReference>
<organism evidence="13 14">
    <name type="scientific">Acromyrmex insinuator</name>
    <dbReference type="NCBI Taxonomy" id="230686"/>
    <lineage>
        <taxon>Eukaryota</taxon>
        <taxon>Metazoa</taxon>
        <taxon>Ecdysozoa</taxon>
        <taxon>Arthropoda</taxon>
        <taxon>Hexapoda</taxon>
        <taxon>Insecta</taxon>
        <taxon>Pterygota</taxon>
        <taxon>Neoptera</taxon>
        <taxon>Endopterygota</taxon>
        <taxon>Hymenoptera</taxon>
        <taxon>Apocrita</taxon>
        <taxon>Aculeata</taxon>
        <taxon>Formicoidea</taxon>
        <taxon>Formicidae</taxon>
        <taxon>Myrmicinae</taxon>
        <taxon>Acromyrmex</taxon>
    </lineage>
</organism>
<feature type="non-terminal residue" evidence="13">
    <location>
        <position position="1"/>
    </location>
</feature>
<dbReference type="SMART" id="SM00665">
    <property type="entry name" value="B561"/>
    <property type="match status" value="1"/>
</dbReference>
<keyword evidence="6" id="KW-0479">Metal-binding</keyword>
<dbReference type="AlphaFoldDB" id="A0A836EA72"/>
<feature type="transmembrane region" description="Helical" evidence="11">
    <location>
        <begin position="89"/>
        <end position="110"/>
    </location>
</feature>
<gene>
    <name evidence="13" type="primary">Cyb561</name>
    <name evidence="13" type="ORF">G6Z75_0006183</name>
</gene>
<evidence type="ECO:0000256" key="6">
    <source>
        <dbReference type="ARBA" id="ARBA00022723"/>
    </source>
</evidence>
<evidence type="ECO:0000256" key="9">
    <source>
        <dbReference type="ARBA" id="ARBA00023004"/>
    </source>
</evidence>
<keyword evidence="8 11" id="KW-1133">Transmembrane helix</keyword>
<feature type="transmembrane region" description="Helical" evidence="11">
    <location>
        <begin position="6"/>
        <end position="26"/>
    </location>
</feature>
<dbReference type="InterPro" id="IPR006593">
    <property type="entry name" value="Cyt_b561/ferric_Rdtase_TM"/>
</dbReference>
<evidence type="ECO:0000256" key="4">
    <source>
        <dbReference type="ARBA" id="ARBA00022617"/>
    </source>
</evidence>
<feature type="non-terminal residue" evidence="13">
    <location>
        <position position="277"/>
    </location>
</feature>
<evidence type="ECO:0000256" key="5">
    <source>
        <dbReference type="ARBA" id="ARBA00022692"/>
    </source>
</evidence>
<evidence type="ECO:0000256" key="1">
    <source>
        <dbReference type="ARBA" id="ARBA00001970"/>
    </source>
</evidence>
<keyword evidence="3" id="KW-0813">Transport</keyword>
<evidence type="ECO:0000256" key="10">
    <source>
        <dbReference type="ARBA" id="ARBA00023136"/>
    </source>
</evidence>
<dbReference type="PANTHER" id="PTHR10106:SF0">
    <property type="entry name" value="LD36721P"/>
    <property type="match status" value="1"/>
</dbReference>
<evidence type="ECO:0000256" key="8">
    <source>
        <dbReference type="ARBA" id="ARBA00022989"/>
    </source>
</evidence>
<keyword evidence="9" id="KW-0408">Iron</keyword>
<keyword evidence="7" id="KW-0249">Electron transport</keyword>
<dbReference type="GO" id="GO:0016491">
    <property type="term" value="F:oxidoreductase activity"/>
    <property type="evidence" value="ECO:0007669"/>
    <property type="project" value="InterPro"/>
</dbReference>
<keyword evidence="10 11" id="KW-0472">Membrane</keyword>
<keyword evidence="5 11" id="KW-0812">Transmembrane</keyword>
<keyword evidence="4" id="KW-0349">Heme</keyword>
<dbReference type="PANTHER" id="PTHR10106">
    <property type="entry name" value="CYTOCHROME B561-RELATED"/>
    <property type="match status" value="1"/>
</dbReference>
<comment type="subcellular location">
    <subcellularLocation>
        <location evidence="2">Membrane</location>
        <topology evidence="2">Multi-pass membrane protein</topology>
    </subcellularLocation>
</comment>
<feature type="transmembrane region" description="Helical" evidence="11">
    <location>
        <begin position="238"/>
        <end position="258"/>
    </location>
</feature>
<proteinExistence type="predicted"/>
<dbReference type="Proteomes" id="UP000667349">
    <property type="component" value="Unassembled WGS sequence"/>
</dbReference>
<dbReference type="FunFam" id="1.20.120.1770:FF:000001">
    <property type="entry name" value="Cytochrome b reductase 1"/>
    <property type="match status" value="1"/>
</dbReference>
<evidence type="ECO:0000256" key="3">
    <source>
        <dbReference type="ARBA" id="ARBA00022448"/>
    </source>
</evidence>
<comment type="caution">
    <text evidence="13">The sequence shown here is derived from an EMBL/GenBank/DDBJ whole genome shotgun (WGS) entry which is preliminary data.</text>
</comment>
<dbReference type="Gene3D" id="1.20.120.1770">
    <property type="match status" value="1"/>
</dbReference>
<dbReference type="InterPro" id="IPR043205">
    <property type="entry name" value="CYB561/CYBRD1-like"/>
</dbReference>
<reference evidence="13" key="1">
    <citation type="submission" date="2020-02" db="EMBL/GenBank/DDBJ databases">
        <title>Relaxed selection underlies rapid genomic changes in the transitions from sociality to social parasitism in ants.</title>
        <authorList>
            <person name="Bi X."/>
        </authorList>
    </citation>
    <scope>NUCLEOTIDE SEQUENCE</scope>
    <source>
        <strain evidence="13">BGI-DK2013a</strain>
        <tissue evidence="13">Whole body</tissue>
    </source>
</reference>
<evidence type="ECO:0000313" key="13">
    <source>
        <dbReference type="EMBL" id="KAG5309306.1"/>
    </source>
</evidence>
<evidence type="ECO:0000313" key="14">
    <source>
        <dbReference type="Proteomes" id="UP000667349"/>
    </source>
</evidence>
<feature type="transmembrane region" description="Helical" evidence="11">
    <location>
        <begin position="196"/>
        <end position="218"/>
    </location>
</feature>
<feature type="transmembrane region" description="Helical" evidence="11">
    <location>
        <begin position="47"/>
        <end position="69"/>
    </location>
</feature>
<keyword evidence="14" id="KW-1185">Reference proteome</keyword>
<sequence length="277" mass="31732">MLYSSILINIFFVFINTYQYFCHIMRHETFLDMEQIRESPQIHSLEGFIPLLSLTEGCGVLLIILMAVWTGYYREGFSWRSNPKLEFNWHPLLMTIGLVFLYANAMLLYRTQRNVRKRRLKLTHAGMMIFIILLVVIALVAVFDSHNLAPTPIPNMYSLHSWVGLTTVILFCCQWVAGCISFLYPGLQTPLRASYMPLHVFFGIAAFVSAIASCLLGLNEKAFFVLQNKYSAFVSEGILINFIGLLLILFGGLSVYLVTQERYRRLSRSEDEVLLSG</sequence>
<evidence type="ECO:0000259" key="12">
    <source>
        <dbReference type="PROSITE" id="PS50939"/>
    </source>
</evidence>
<evidence type="ECO:0000256" key="7">
    <source>
        <dbReference type="ARBA" id="ARBA00022982"/>
    </source>
</evidence>
<dbReference type="PROSITE" id="PS50939">
    <property type="entry name" value="CYTOCHROME_B561"/>
    <property type="match status" value="1"/>
</dbReference>
<comment type="cofactor">
    <cofactor evidence="1">
        <name>heme b</name>
        <dbReference type="ChEBI" id="CHEBI:60344"/>
    </cofactor>
</comment>
<feature type="domain" description="Cytochrome b561" evidence="12">
    <location>
        <begin position="54"/>
        <end position="259"/>
    </location>
</feature>
<dbReference type="GO" id="GO:0016020">
    <property type="term" value="C:membrane"/>
    <property type="evidence" value="ECO:0007669"/>
    <property type="project" value="UniProtKB-SubCell"/>
</dbReference>
<accession>A0A836EA72</accession>
<dbReference type="Pfam" id="PF03188">
    <property type="entry name" value="Cytochrom_B561"/>
    <property type="match status" value="1"/>
</dbReference>